<dbReference type="HAMAP" id="MF_01808">
    <property type="entry name" value="Recomb_XerC_XerD"/>
    <property type="match status" value="1"/>
</dbReference>
<feature type="active site" evidence="11">
    <location>
        <position position="266"/>
    </location>
</feature>
<comment type="subcellular location">
    <subcellularLocation>
        <location evidence="1 11">Cytoplasm</location>
    </subcellularLocation>
</comment>
<dbReference type="GO" id="GO:0007059">
    <property type="term" value="P:chromosome segregation"/>
    <property type="evidence" value="ECO:0007669"/>
    <property type="project" value="UniProtKB-UniRule"/>
</dbReference>
<evidence type="ECO:0000313" key="14">
    <source>
        <dbReference type="EMBL" id="MCS3904447.1"/>
    </source>
</evidence>
<dbReference type="InterPro" id="IPR050090">
    <property type="entry name" value="Tyrosine_recombinase_XerCD"/>
</dbReference>
<dbReference type="Gene3D" id="1.10.443.10">
    <property type="entry name" value="Intergrase catalytic core"/>
    <property type="match status" value="1"/>
</dbReference>
<dbReference type="SUPFAM" id="SSF56349">
    <property type="entry name" value="DNA breaking-rejoining enzymes"/>
    <property type="match status" value="1"/>
</dbReference>
<dbReference type="AlphaFoldDB" id="A0AAE3HNE3"/>
<dbReference type="NCBIfam" id="TIGR02225">
    <property type="entry name" value="recomb_XerD"/>
    <property type="match status" value="1"/>
</dbReference>
<keyword evidence="9 11" id="KW-0233">DNA recombination</keyword>
<dbReference type="NCBIfam" id="NF001399">
    <property type="entry name" value="PRK00283.1"/>
    <property type="match status" value="1"/>
</dbReference>
<dbReference type="InterPro" id="IPR013762">
    <property type="entry name" value="Integrase-like_cat_sf"/>
</dbReference>
<feature type="active site" evidence="11">
    <location>
        <position position="240"/>
    </location>
</feature>
<dbReference type="HAMAP" id="MF_01807">
    <property type="entry name" value="Recomb_XerD"/>
    <property type="match status" value="1"/>
</dbReference>
<accession>A0AAE3HNE3</accession>
<dbReference type="RefSeq" id="WP_259057414.1">
    <property type="nucleotide sequence ID" value="NZ_JANUCT010000023.1"/>
</dbReference>
<keyword evidence="15" id="KW-1185">Reference proteome</keyword>
<dbReference type="NCBIfam" id="NF040815">
    <property type="entry name" value="recomb_XerA_Arch"/>
    <property type="match status" value="1"/>
</dbReference>
<feature type="domain" description="Tyr recombinase" evidence="12">
    <location>
        <begin position="105"/>
        <end position="288"/>
    </location>
</feature>
<keyword evidence="4 11" id="KW-0963">Cytoplasm</keyword>
<feature type="active site" evidence="11">
    <location>
        <position position="243"/>
    </location>
</feature>
<evidence type="ECO:0000259" key="12">
    <source>
        <dbReference type="PROSITE" id="PS51898"/>
    </source>
</evidence>
<feature type="active site" evidence="11">
    <location>
        <position position="145"/>
    </location>
</feature>
<evidence type="ECO:0000256" key="5">
    <source>
        <dbReference type="ARBA" id="ARBA00022618"/>
    </source>
</evidence>
<comment type="subunit">
    <text evidence="11">Forms a cyclic heterotetrameric complex composed of two molecules of XerC and two molecules of XerD.</text>
</comment>
<gene>
    <name evidence="11" type="primary">xerD</name>
    <name evidence="14" type="ORF">J2T55_002483</name>
</gene>
<evidence type="ECO:0000256" key="11">
    <source>
        <dbReference type="HAMAP-Rule" id="MF_01807"/>
    </source>
</evidence>
<dbReference type="InterPro" id="IPR004107">
    <property type="entry name" value="Integrase_SAM-like_N"/>
</dbReference>
<evidence type="ECO:0000256" key="10">
    <source>
        <dbReference type="ARBA" id="ARBA00023306"/>
    </source>
</evidence>
<keyword evidence="5 11" id="KW-0132">Cell division</keyword>
<keyword evidence="10 11" id="KW-0131">Cell cycle</keyword>
<evidence type="ECO:0000256" key="4">
    <source>
        <dbReference type="ARBA" id="ARBA00022490"/>
    </source>
</evidence>
<evidence type="ECO:0000259" key="13">
    <source>
        <dbReference type="PROSITE" id="PS51900"/>
    </source>
</evidence>
<comment type="function">
    <text evidence="11">Site-specific tyrosine recombinase, which acts by catalyzing the cutting and rejoining of the recombining DNA molecules. The XerC-XerD complex is essential to convert dimers of the bacterial chromosome into monomers to permit their segregation at cell division. It also contributes to the segregational stability of plasmids.</text>
</comment>
<dbReference type="Proteomes" id="UP001204445">
    <property type="component" value="Unassembled WGS sequence"/>
</dbReference>
<evidence type="ECO:0000313" key="15">
    <source>
        <dbReference type="Proteomes" id="UP001204445"/>
    </source>
</evidence>
<proteinExistence type="inferred from homology"/>
<evidence type="ECO:0000256" key="6">
    <source>
        <dbReference type="ARBA" id="ARBA00022829"/>
    </source>
</evidence>
<evidence type="ECO:0000256" key="1">
    <source>
        <dbReference type="ARBA" id="ARBA00004496"/>
    </source>
</evidence>
<dbReference type="PROSITE" id="PS51898">
    <property type="entry name" value="TYR_RECOMBINASE"/>
    <property type="match status" value="1"/>
</dbReference>
<feature type="active site" evidence="11">
    <location>
        <position position="169"/>
    </location>
</feature>
<dbReference type="PANTHER" id="PTHR30349">
    <property type="entry name" value="PHAGE INTEGRASE-RELATED"/>
    <property type="match status" value="1"/>
</dbReference>
<evidence type="ECO:0000256" key="7">
    <source>
        <dbReference type="ARBA" id="ARBA00022908"/>
    </source>
</evidence>
<organism evidence="14 15">
    <name type="scientific">Methylohalomonas lacus</name>
    <dbReference type="NCBI Taxonomy" id="398773"/>
    <lineage>
        <taxon>Bacteria</taxon>
        <taxon>Pseudomonadati</taxon>
        <taxon>Pseudomonadota</taxon>
        <taxon>Gammaproteobacteria</taxon>
        <taxon>Methylohalomonadales</taxon>
        <taxon>Methylohalomonadaceae</taxon>
        <taxon>Methylohalomonas</taxon>
    </lineage>
</organism>
<reference evidence="14" key="1">
    <citation type="submission" date="2022-08" db="EMBL/GenBank/DDBJ databases">
        <title>Genomic Encyclopedia of Type Strains, Phase III (KMG-III): the genomes of soil and plant-associated and newly described type strains.</title>
        <authorList>
            <person name="Whitman W."/>
        </authorList>
    </citation>
    <scope>NUCLEOTIDE SEQUENCE</scope>
    <source>
        <strain evidence="14">HMT 1</strain>
    </source>
</reference>
<evidence type="ECO:0000256" key="9">
    <source>
        <dbReference type="ARBA" id="ARBA00023172"/>
    </source>
</evidence>
<feature type="domain" description="Core-binding (CB)" evidence="13">
    <location>
        <begin position="1"/>
        <end position="84"/>
    </location>
</feature>
<dbReference type="InterPro" id="IPR044068">
    <property type="entry name" value="CB"/>
</dbReference>
<comment type="caution">
    <text evidence="14">The sequence shown here is derived from an EMBL/GenBank/DDBJ whole genome shotgun (WGS) entry which is preliminary data.</text>
</comment>
<dbReference type="InterPro" id="IPR011010">
    <property type="entry name" value="DNA_brk_join_enz"/>
</dbReference>
<dbReference type="GO" id="GO:0051301">
    <property type="term" value="P:cell division"/>
    <property type="evidence" value="ECO:0007669"/>
    <property type="project" value="UniProtKB-KW"/>
</dbReference>
<sequence length="294" mass="32882">MSADATIDRFLDALWLEQGLSDNTLTAYRADLRHCQRWLEQRSHGLDSAAAADILGYLAAQQGGSVRTAARRLSTLRRFYAWQVREGARQDDPTARIQAPKLGRSLPKSLTEAEVESLIEAPDTQTTLGLRDRAMLEILYATGLRVSELVALELRQVNTRQGVVRVTGKGSKERLVPLGEEALGWLQTYMNAARPDLLRGVTTEALFPTRRGGAMTRQAFWYLIRRYAGLAGIDKPLSPHVLRHAFATHLLNHGADLRVVQMLLGHSDISTTQIYTHVARERLKQLHADHHPRG</sequence>
<dbReference type="GO" id="GO:0009037">
    <property type="term" value="F:tyrosine-based site-specific recombinase activity"/>
    <property type="evidence" value="ECO:0007669"/>
    <property type="project" value="UniProtKB-UniRule"/>
</dbReference>
<keyword evidence="7 11" id="KW-0229">DNA integration</keyword>
<protein>
    <recommendedName>
        <fullName evidence="3 11">Tyrosine recombinase XerD</fullName>
    </recommendedName>
</protein>
<dbReference type="EMBL" id="JANUCT010000023">
    <property type="protein sequence ID" value="MCS3904447.1"/>
    <property type="molecule type" value="Genomic_DNA"/>
</dbReference>
<dbReference type="Gene3D" id="1.10.150.130">
    <property type="match status" value="1"/>
</dbReference>
<keyword evidence="8 11" id="KW-0238">DNA-binding</keyword>
<dbReference type="Pfam" id="PF02899">
    <property type="entry name" value="Phage_int_SAM_1"/>
    <property type="match status" value="1"/>
</dbReference>
<keyword evidence="6 11" id="KW-0159">Chromosome partition</keyword>
<name>A0AAE3HNE3_9GAMM</name>
<dbReference type="InterPro" id="IPR010998">
    <property type="entry name" value="Integrase_recombinase_N"/>
</dbReference>
<dbReference type="Pfam" id="PF00589">
    <property type="entry name" value="Phage_integrase"/>
    <property type="match status" value="1"/>
</dbReference>
<dbReference type="InterPro" id="IPR002104">
    <property type="entry name" value="Integrase_catalytic"/>
</dbReference>
<evidence type="ECO:0000256" key="8">
    <source>
        <dbReference type="ARBA" id="ARBA00023125"/>
    </source>
</evidence>
<dbReference type="GO" id="GO:0003677">
    <property type="term" value="F:DNA binding"/>
    <property type="evidence" value="ECO:0007669"/>
    <property type="project" value="UniProtKB-UniRule"/>
</dbReference>
<dbReference type="PROSITE" id="PS51900">
    <property type="entry name" value="CB"/>
    <property type="match status" value="1"/>
</dbReference>
<dbReference type="CDD" id="cd00798">
    <property type="entry name" value="INT_XerDC_C"/>
    <property type="match status" value="1"/>
</dbReference>
<dbReference type="PANTHER" id="PTHR30349:SF90">
    <property type="entry name" value="TYROSINE RECOMBINASE XERD"/>
    <property type="match status" value="1"/>
</dbReference>
<comment type="similarity">
    <text evidence="2 11">Belongs to the 'phage' integrase family. XerD subfamily.</text>
</comment>
<dbReference type="GO" id="GO:0005737">
    <property type="term" value="C:cytoplasm"/>
    <property type="evidence" value="ECO:0007669"/>
    <property type="project" value="UniProtKB-SubCell"/>
</dbReference>
<evidence type="ECO:0000256" key="3">
    <source>
        <dbReference type="ARBA" id="ARBA00015810"/>
    </source>
</evidence>
<dbReference type="GO" id="GO:0006313">
    <property type="term" value="P:DNA transposition"/>
    <property type="evidence" value="ECO:0007669"/>
    <property type="project" value="UniProtKB-UniRule"/>
</dbReference>
<evidence type="ECO:0000256" key="2">
    <source>
        <dbReference type="ARBA" id="ARBA00010450"/>
    </source>
</evidence>
<dbReference type="InterPro" id="IPR011932">
    <property type="entry name" value="Recomb_XerD"/>
</dbReference>
<dbReference type="InterPro" id="IPR023009">
    <property type="entry name" value="Tyrosine_recombinase_XerC/XerD"/>
</dbReference>
<feature type="active site" description="O-(3'-phospho-DNA)-tyrosine intermediate" evidence="11">
    <location>
        <position position="275"/>
    </location>
</feature>